<dbReference type="Proteomes" id="UP001180724">
    <property type="component" value="Unassembled WGS sequence"/>
</dbReference>
<comment type="caution">
    <text evidence="9">The sequence shown here is derived from an EMBL/GenBank/DDBJ whole genome shotgun (WGS) entry which is preliminary data.</text>
</comment>
<dbReference type="SUPFAM" id="SSF49303">
    <property type="entry name" value="beta-Galactosidase/glucuronidase domain"/>
    <property type="match status" value="1"/>
</dbReference>
<feature type="region of interest" description="Disordered" evidence="6">
    <location>
        <begin position="475"/>
        <end position="495"/>
    </location>
</feature>
<proteinExistence type="inferred from homology"/>
<evidence type="ECO:0000256" key="6">
    <source>
        <dbReference type="SAM" id="MobiDB-lite"/>
    </source>
</evidence>
<dbReference type="InterPro" id="IPR036156">
    <property type="entry name" value="Beta-gal/glucu_dom_sf"/>
</dbReference>
<keyword evidence="5" id="KW-0326">Glycosidase</keyword>
<name>A0ABU3AQN9_9ACTN</name>
<dbReference type="PANTHER" id="PTHR43730">
    <property type="entry name" value="BETA-MANNOSIDASE"/>
    <property type="match status" value="1"/>
</dbReference>
<dbReference type="InterPro" id="IPR054593">
    <property type="entry name" value="Beta-mannosidase-like_N2"/>
</dbReference>
<evidence type="ECO:0000313" key="10">
    <source>
        <dbReference type="Proteomes" id="UP001180724"/>
    </source>
</evidence>
<keyword evidence="4 9" id="KW-0378">Hydrolase</keyword>
<dbReference type="Pfam" id="PF22666">
    <property type="entry name" value="Glyco_hydro_2_N2"/>
    <property type="match status" value="1"/>
</dbReference>
<evidence type="ECO:0000259" key="7">
    <source>
        <dbReference type="Pfam" id="PF00703"/>
    </source>
</evidence>
<keyword evidence="10" id="KW-1185">Reference proteome</keyword>
<organism evidence="9 10">
    <name type="scientific">Streptomyces lancefieldiae</name>
    <dbReference type="NCBI Taxonomy" id="3075520"/>
    <lineage>
        <taxon>Bacteria</taxon>
        <taxon>Bacillati</taxon>
        <taxon>Actinomycetota</taxon>
        <taxon>Actinomycetes</taxon>
        <taxon>Kitasatosporales</taxon>
        <taxon>Streptomycetaceae</taxon>
        <taxon>Streptomyces</taxon>
    </lineage>
</organism>
<dbReference type="InterPro" id="IPR017853">
    <property type="entry name" value="GH"/>
</dbReference>
<comment type="catalytic activity">
    <reaction evidence="1">
        <text>Hydrolysis of terminal, non-reducing beta-D-mannose residues in beta-D-mannosides.</text>
        <dbReference type="EC" id="3.2.1.25"/>
    </reaction>
</comment>
<dbReference type="RefSeq" id="WP_311573635.1">
    <property type="nucleotide sequence ID" value="NZ_JAVRFH010000016.1"/>
</dbReference>
<evidence type="ECO:0000256" key="5">
    <source>
        <dbReference type="ARBA" id="ARBA00023295"/>
    </source>
</evidence>
<dbReference type="InterPro" id="IPR006102">
    <property type="entry name" value="Ig-like_GH2"/>
</dbReference>
<accession>A0ABU3AQN9</accession>
<dbReference type="EMBL" id="JAVRFH010000016">
    <property type="protein sequence ID" value="MDT0612140.1"/>
    <property type="molecule type" value="Genomic_DNA"/>
</dbReference>
<dbReference type="SUPFAM" id="SSF49785">
    <property type="entry name" value="Galactose-binding domain-like"/>
    <property type="match status" value="1"/>
</dbReference>
<feature type="domain" description="Beta-mannosidase-like galactose-binding" evidence="8">
    <location>
        <begin position="27"/>
        <end position="182"/>
    </location>
</feature>
<sequence length="831" mass="92863">MARTTLHEGWLLSATRGPVPDSVRGGTVRAQVPGSVHLDLMAAGLIRDPYLDRVEEELAWMHRTDWRYRLPFEAAAARPEERVDLVFDGLDTVAAVALNGQPVGTTANMHRRYRFDVSHRLADGANELTVDFSSALQYAEQAEAALGRREHVYPHPFNMVRKMACSFGWDWGPDLQTAGIWKPVRLERWHTARLDRVRPLVRVEDDGTGVVDLHADVERSATGGPDLLLTAEVGGHQARAVLTGGETSAVLRLTVPDARLWWPAGYGDQPLYDLHVTLSTHGQDADPVGGPLDAVDRRVGFRNITVDTAPDATGTPFTFVVNGTRIFAKGANWIPEDHFLTRVTRERLERRVDQAHAAHMNMLRVWGGGIYETDDFYDVCDERGMLVWQDFPFACAAYPEEEPLRGEVEAEARENVARLAGHPSLALWNGGNENLWGYADWGWPEQLAGRTWGLGYYTDLLPRIVAELDPTTPYADGSPYSPGAPVGGIHPNDQHHGTRHEWEVWNRLDYTTYRDHVPRFCSEFGFQGPPTWSTLTRWIHDEPLSPTSPAFLLHQKAEDGNGKLDRGMAPHLPAPRTFTDWHWATQLNQARAVAFGVEHFRSWWPRTAGTLVWQLNDCWPVTSWAAIDSDERPKPLWYALRQAYAPRMLTFQPREGRLVVVAVNDTDETWNGRLVLERRTLGGVVLAGAKVDLRAEPRSVVLVAPDDALLAPDEVRQEVLVASSERVRAVHTFCEDRELDYRPDALTAQAHAEPGGYRVDVHATSFARDVSVLADHVAPDALVDDMLVTLLPGETHSFHVRTRHTLDPAVLTAPPVLRSVNSLCHTTPEIG</sequence>
<gene>
    <name evidence="9" type="ORF">RM812_18230</name>
</gene>
<evidence type="ECO:0000256" key="1">
    <source>
        <dbReference type="ARBA" id="ARBA00000829"/>
    </source>
</evidence>
<dbReference type="PANTHER" id="PTHR43730:SF1">
    <property type="entry name" value="BETA-MANNOSIDASE"/>
    <property type="match status" value="1"/>
</dbReference>
<dbReference type="Pfam" id="PF00703">
    <property type="entry name" value="Glyco_hydro_2"/>
    <property type="match status" value="1"/>
</dbReference>
<protein>
    <recommendedName>
        <fullName evidence="3">beta-mannosidase</fullName>
        <ecNumber evidence="3">3.2.1.25</ecNumber>
    </recommendedName>
</protein>
<dbReference type="Gene3D" id="2.60.120.260">
    <property type="entry name" value="Galactose-binding domain-like"/>
    <property type="match status" value="1"/>
</dbReference>
<dbReference type="InterPro" id="IPR013783">
    <property type="entry name" value="Ig-like_fold"/>
</dbReference>
<dbReference type="GO" id="GO:0016787">
    <property type="term" value="F:hydrolase activity"/>
    <property type="evidence" value="ECO:0007669"/>
    <property type="project" value="UniProtKB-KW"/>
</dbReference>
<feature type="domain" description="Glycoside hydrolase family 2 immunoglobulin-like beta-sandwich" evidence="7">
    <location>
        <begin position="225"/>
        <end position="302"/>
    </location>
</feature>
<dbReference type="InterPro" id="IPR008979">
    <property type="entry name" value="Galactose-bd-like_sf"/>
</dbReference>
<dbReference type="Gene3D" id="2.60.40.10">
    <property type="entry name" value="Immunoglobulins"/>
    <property type="match status" value="1"/>
</dbReference>
<dbReference type="Gene3D" id="3.20.20.80">
    <property type="entry name" value="Glycosidases"/>
    <property type="match status" value="1"/>
</dbReference>
<evidence type="ECO:0000313" key="9">
    <source>
        <dbReference type="EMBL" id="MDT0612140.1"/>
    </source>
</evidence>
<dbReference type="SUPFAM" id="SSF51445">
    <property type="entry name" value="(Trans)glycosidases"/>
    <property type="match status" value="1"/>
</dbReference>
<dbReference type="EC" id="3.2.1.25" evidence="3"/>
<comment type="similarity">
    <text evidence="2">Belongs to the glycosyl hydrolase 2 family.</text>
</comment>
<reference evidence="9" key="1">
    <citation type="submission" date="2024-05" db="EMBL/GenBank/DDBJ databases">
        <title>30 novel species of actinomycetes from the DSMZ collection.</title>
        <authorList>
            <person name="Nouioui I."/>
        </authorList>
    </citation>
    <scope>NUCLEOTIDE SEQUENCE</scope>
    <source>
        <strain evidence="9">DSM 40712</strain>
    </source>
</reference>
<evidence type="ECO:0000259" key="8">
    <source>
        <dbReference type="Pfam" id="PF22666"/>
    </source>
</evidence>
<evidence type="ECO:0000256" key="3">
    <source>
        <dbReference type="ARBA" id="ARBA00012754"/>
    </source>
</evidence>
<dbReference type="InterPro" id="IPR050887">
    <property type="entry name" value="Beta-mannosidase_GH2"/>
</dbReference>
<evidence type="ECO:0000256" key="4">
    <source>
        <dbReference type="ARBA" id="ARBA00022801"/>
    </source>
</evidence>
<evidence type="ECO:0000256" key="2">
    <source>
        <dbReference type="ARBA" id="ARBA00007401"/>
    </source>
</evidence>